<dbReference type="GO" id="GO:0008270">
    <property type="term" value="F:zinc ion binding"/>
    <property type="evidence" value="ECO:0007669"/>
    <property type="project" value="UniProtKB-KW"/>
</dbReference>
<name>A0AAV1J5S4_9NEOP</name>
<evidence type="ECO:0000256" key="1">
    <source>
        <dbReference type="ARBA" id="ARBA00022723"/>
    </source>
</evidence>
<feature type="domain" description="FLYWCH-type" evidence="4">
    <location>
        <begin position="225"/>
        <end position="286"/>
    </location>
</feature>
<evidence type="ECO:0000256" key="3">
    <source>
        <dbReference type="ARBA" id="ARBA00022833"/>
    </source>
</evidence>
<evidence type="ECO:0000313" key="5">
    <source>
        <dbReference type="EMBL" id="CAK1543871.1"/>
    </source>
</evidence>
<evidence type="ECO:0000256" key="2">
    <source>
        <dbReference type="ARBA" id="ARBA00022771"/>
    </source>
</evidence>
<proteinExistence type="predicted"/>
<reference evidence="5 6" key="1">
    <citation type="submission" date="2023-11" db="EMBL/GenBank/DDBJ databases">
        <authorList>
            <person name="Okamura Y."/>
        </authorList>
    </citation>
    <scope>NUCLEOTIDE SEQUENCE [LARGE SCALE GENOMIC DNA]</scope>
</reference>
<dbReference type="Gene3D" id="2.20.25.240">
    <property type="match status" value="3"/>
</dbReference>
<dbReference type="Pfam" id="PF04500">
    <property type="entry name" value="FLYWCH"/>
    <property type="match status" value="2"/>
</dbReference>
<sequence length="327" mass="37664">MARGIIEKEFAGTRSCGDARRGTWVAEAELRRRIGYHTSGFLFISMKDVVFVFAVRFCKRDSGKELAIVKDFTFCRQRRGQTSDTWICSRGYACKARFSFDVQNNYIRNGLLDHNHPPIFFAKRKTGKDVAIVNHYSFYRKRESSTGVTWICTRGNPCKARFFLRFGERKIKRGVLEHHHAPNQYIIKKGYLPLEYELVPRGSSYVLRLGKHTFSTNYANAAVEYVTSQKGKTLLKMNGYTYSLKSDTKCRKKNRWVCSTHQVKRCPGVLLITDGKIVSRNENHNHPPKLKELLPFLYGPPAWYKQAHFMEPTGSVTQNRDGNSGKP</sequence>
<protein>
    <recommendedName>
        <fullName evidence="4">FLYWCH-type domain-containing protein</fullName>
    </recommendedName>
</protein>
<keyword evidence="1" id="KW-0479">Metal-binding</keyword>
<evidence type="ECO:0000259" key="4">
    <source>
        <dbReference type="Pfam" id="PF04500"/>
    </source>
</evidence>
<evidence type="ECO:0000313" key="6">
    <source>
        <dbReference type="Proteomes" id="UP001497472"/>
    </source>
</evidence>
<gene>
    <name evidence="5" type="ORF">LNINA_LOCUS3661</name>
</gene>
<keyword evidence="2" id="KW-0863">Zinc-finger</keyword>
<keyword evidence="3" id="KW-0862">Zinc</keyword>
<accession>A0AAV1J5S4</accession>
<comment type="caution">
    <text evidence="5">The sequence shown here is derived from an EMBL/GenBank/DDBJ whole genome shotgun (WGS) entry which is preliminary data.</text>
</comment>
<dbReference type="InterPro" id="IPR007588">
    <property type="entry name" value="Znf_FLYWCH"/>
</dbReference>
<dbReference type="Proteomes" id="UP001497472">
    <property type="component" value="Unassembled WGS sequence"/>
</dbReference>
<keyword evidence="6" id="KW-1185">Reference proteome</keyword>
<feature type="domain" description="FLYWCH-type" evidence="4">
    <location>
        <begin position="122"/>
        <end position="180"/>
    </location>
</feature>
<dbReference type="EMBL" id="CAVLEF010000005">
    <property type="protein sequence ID" value="CAK1543871.1"/>
    <property type="molecule type" value="Genomic_DNA"/>
</dbReference>
<organism evidence="5 6">
    <name type="scientific">Leptosia nina</name>
    <dbReference type="NCBI Taxonomy" id="320188"/>
    <lineage>
        <taxon>Eukaryota</taxon>
        <taxon>Metazoa</taxon>
        <taxon>Ecdysozoa</taxon>
        <taxon>Arthropoda</taxon>
        <taxon>Hexapoda</taxon>
        <taxon>Insecta</taxon>
        <taxon>Pterygota</taxon>
        <taxon>Neoptera</taxon>
        <taxon>Endopterygota</taxon>
        <taxon>Lepidoptera</taxon>
        <taxon>Glossata</taxon>
        <taxon>Ditrysia</taxon>
        <taxon>Papilionoidea</taxon>
        <taxon>Pieridae</taxon>
        <taxon>Pierinae</taxon>
        <taxon>Leptosia</taxon>
    </lineage>
</organism>
<dbReference type="AlphaFoldDB" id="A0AAV1J5S4"/>